<sequence length="618" mass="69540">MELKEDHEKITLSEDTESEETEEREKWDKKAESILSMLGFCVGLGNIWRFPYLCMRNGGGAFLIPFLFFLFFCGLPLYTLEVTVGQFSGKGIVKVWDVCPIFRGVGFGISILSTISCSYYIIIISWTTFYLINSFKSPLPWTLCLEDWNTPFCRKKNHGPAGESVNGTQYNVTSSGYSNTSITLRNQSELFSTPEEEFWQGEVLHLSGGLESIGQIQWHLALCFLAAWVMVYLCLVKGVKTVGKVVYVTATLPYILLLVILIRGLTLPGSLDGVLFYITPDFERLKDGKVWAEAAIQIFYSSGIVWGALITMASYNKFHNKCLRDCYALVLAGEGTSIFGGFVVFSVLGYMAHENGVSIEKVVKSGPGLGFIAYPEALAKLPLPNLWAVLFFIMLLTVGLDSTFGTIEPVFTALSDSFRMWRKRRALLTALFSAVCFLVGLIMCTEGGMYVFQLIDWYSAAIAVPLFGFLECIAFGWIYGAEMFSRDVRMMTGQGIPPLIRICWCFITPTILLIIMIVTLNSYVPPEYGSYKYPPWAQVFGWFVAVIPLIPIPVFAYREIKIANGRTYMEKLKNSLRPNDQWGPNHTEERKRYKGENREYTGSLLENIVINVTGKEIS</sequence>
<feature type="transmembrane region" description="Helical" evidence="12">
    <location>
        <begin position="536"/>
        <end position="557"/>
    </location>
</feature>
<organism evidence="13">
    <name type="scientific">Magallana gigas</name>
    <name type="common">Pacific oyster</name>
    <name type="synonym">Crassostrea gigas</name>
    <dbReference type="NCBI Taxonomy" id="29159"/>
    <lineage>
        <taxon>Eukaryota</taxon>
        <taxon>Metazoa</taxon>
        <taxon>Spiralia</taxon>
        <taxon>Lophotrochozoa</taxon>
        <taxon>Mollusca</taxon>
        <taxon>Bivalvia</taxon>
        <taxon>Autobranchia</taxon>
        <taxon>Pteriomorphia</taxon>
        <taxon>Ostreida</taxon>
        <taxon>Ostreoidea</taxon>
        <taxon>Ostreidae</taxon>
        <taxon>Magallana</taxon>
    </lineage>
</organism>
<feature type="transmembrane region" description="Helical" evidence="12">
    <location>
        <begin position="457"/>
        <end position="479"/>
    </location>
</feature>
<comment type="similarity">
    <text evidence="2 10">Belongs to the sodium:neurotransmitter symporter (SNF) (TC 2.A.22) family.</text>
</comment>
<evidence type="ECO:0000256" key="5">
    <source>
        <dbReference type="ARBA" id="ARBA00022989"/>
    </source>
</evidence>
<dbReference type="GO" id="GO:0005283">
    <property type="term" value="F:amino acid:sodium symporter activity"/>
    <property type="evidence" value="ECO:0007669"/>
    <property type="project" value="TreeGrafter"/>
</dbReference>
<feature type="transmembrane region" description="Helical" evidence="12">
    <location>
        <begin position="386"/>
        <end position="414"/>
    </location>
</feature>
<dbReference type="SUPFAM" id="SSF161070">
    <property type="entry name" value="SNF-like"/>
    <property type="match status" value="1"/>
</dbReference>
<dbReference type="InParanoid" id="K1PYF5"/>
<name>K1PYF5_MAGGI</name>
<evidence type="ECO:0000256" key="12">
    <source>
        <dbReference type="SAM" id="Phobius"/>
    </source>
</evidence>
<keyword evidence="5 12" id="KW-1133">Transmembrane helix</keyword>
<keyword evidence="9" id="KW-1015">Disulfide bond</keyword>
<keyword evidence="4 10" id="KW-0812">Transmembrane</keyword>
<protein>
    <recommendedName>
        <fullName evidence="10">Transporter</fullName>
    </recommendedName>
</protein>
<feature type="binding site" evidence="8">
    <location>
        <position position="402"/>
    </location>
    <ligand>
        <name>Na(+)</name>
        <dbReference type="ChEBI" id="CHEBI:29101"/>
        <label>1</label>
    </ligand>
</feature>
<proteinExistence type="inferred from homology"/>
<feature type="binding site" evidence="8">
    <location>
        <position position="39"/>
    </location>
    <ligand>
        <name>Na(+)</name>
        <dbReference type="ChEBI" id="CHEBI:29101"/>
        <label>1</label>
    </ligand>
</feature>
<evidence type="ECO:0000256" key="8">
    <source>
        <dbReference type="PIRSR" id="PIRSR600175-1"/>
    </source>
</evidence>
<keyword evidence="10" id="KW-0769">Symport</keyword>
<feature type="region of interest" description="Disordered" evidence="11">
    <location>
        <begin position="1"/>
        <end position="25"/>
    </location>
</feature>
<evidence type="ECO:0000256" key="10">
    <source>
        <dbReference type="RuleBase" id="RU003732"/>
    </source>
</evidence>
<feature type="disulfide bond" evidence="9">
    <location>
        <begin position="144"/>
        <end position="153"/>
    </location>
</feature>
<feature type="binding site" evidence="8">
    <location>
        <position position="401"/>
    </location>
    <ligand>
        <name>Na(+)</name>
        <dbReference type="ChEBI" id="CHEBI:29101"/>
        <label>1</label>
    </ligand>
</feature>
<feature type="transmembrane region" description="Helical" evidence="12">
    <location>
        <begin position="101"/>
        <end position="132"/>
    </location>
</feature>
<evidence type="ECO:0000256" key="6">
    <source>
        <dbReference type="ARBA" id="ARBA00023136"/>
    </source>
</evidence>
<feature type="transmembrane region" description="Helical" evidence="12">
    <location>
        <begin position="499"/>
        <end position="524"/>
    </location>
</feature>
<evidence type="ECO:0000256" key="4">
    <source>
        <dbReference type="ARBA" id="ARBA00022692"/>
    </source>
</evidence>
<feature type="binding site" evidence="8">
    <location>
        <position position="301"/>
    </location>
    <ligand>
        <name>Na(+)</name>
        <dbReference type="ChEBI" id="CHEBI:29101"/>
        <label>1</label>
    </ligand>
</feature>
<dbReference type="Pfam" id="PF00209">
    <property type="entry name" value="SNF"/>
    <property type="match status" value="1"/>
</dbReference>
<accession>K1PYF5</accession>
<feature type="transmembrane region" description="Helical" evidence="12">
    <location>
        <begin position="327"/>
        <end position="352"/>
    </location>
</feature>
<feature type="transmembrane region" description="Helical" evidence="12">
    <location>
        <begin position="216"/>
        <end position="236"/>
    </location>
</feature>
<keyword evidence="7" id="KW-0325">Glycoprotein</keyword>
<dbReference type="GO" id="GO:0005886">
    <property type="term" value="C:plasma membrane"/>
    <property type="evidence" value="ECO:0007669"/>
    <property type="project" value="TreeGrafter"/>
</dbReference>
<dbReference type="EMBL" id="JH817517">
    <property type="protein sequence ID" value="EKC24094.1"/>
    <property type="molecule type" value="Genomic_DNA"/>
</dbReference>
<dbReference type="GO" id="GO:0089718">
    <property type="term" value="P:amino acid import across plasma membrane"/>
    <property type="evidence" value="ECO:0007669"/>
    <property type="project" value="TreeGrafter"/>
</dbReference>
<feature type="transmembrane region" description="Helical" evidence="12">
    <location>
        <begin position="34"/>
        <end position="53"/>
    </location>
</feature>
<feature type="binding site" evidence="8">
    <location>
        <position position="46"/>
    </location>
    <ligand>
        <name>Na(+)</name>
        <dbReference type="ChEBI" id="CHEBI:29101"/>
        <label>1</label>
    </ligand>
</feature>
<evidence type="ECO:0000256" key="2">
    <source>
        <dbReference type="ARBA" id="ARBA00006459"/>
    </source>
</evidence>
<dbReference type="PROSITE" id="PS50267">
    <property type="entry name" value="NA_NEUROTRAN_SYMP_3"/>
    <property type="match status" value="1"/>
</dbReference>
<dbReference type="InterPro" id="IPR000175">
    <property type="entry name" value="Na/ntran_symport"/>
</dbReference>
<dbReference type="PROSITE" id="PS00610">
    <property type="entry name" value="NA_NEUROTRAN_SYMP_1"/>
    <property type="match status" value="1"/>
</dbReference>
<evidence type="ECO:0000256" key="1">
    <source>
        <dbReference type="ARBA" id="ARBA00004141"/>
    </source>
</evidence>
<evidence type="ECO:0000256" key="7">
    <source>
        <dbReference type="ARBA" id="ARBA00023180"/>
    </source>
</evidence>
<feature type="transmembrane region" description="Helical" evidence="12">
    <location>
        <begin position="245"/>
        <end position="265"/>
    </location>
</feature>
<feature type="transmembrane region" description="Helical" evidence="12">
    <location>
        <begin position="59"/>
        <end position="80"/>
    </location>
</feature>
<dbReference type="PANTHER" id="PTHR11616">
    <property type="entry name" value="SODIUM/CHLORIDE DEPENDENT TRANSPORTER"/>
    <property type="match status" value="1"/>
</dbReference>
<evidence type="ECO:0000256" key="11">
    <source>
        <dbReference type="SAM" id="MobiDB-lite"/>
    </source>
</evidence>
<keyword evidence="8" id="KW-0915">Sodium</keyword>
<keyword evidence="8" id="KW-0479">Metal-binding</keyword>
<gene>
    <name evidence="13" type="ORF">CGI_10015185</name>
</gene>
<feature type="compositionally biased region" description="Basic and acidic residues" evidence="11">
    <location>
        <begin position="1"/>
        <end position="12"/>
    </location>
</feature>
<keyword evidence="6 12" id="KW-0472">Membrane</keyword>
<dbReference type="AlphaFoldDB" id="K1PYF5"/>
<keyword evidence="3 10" id="KW-0813">Transport</keyword>
<dbReference type="GO" id="GO:0046872">
    <property type="term" value="F:metal ion binding"/>
    <property type="evidence" value="ECO:0007669"/>
    <property type="project" value="UniProtKB-KW"/>
</dbReference>
<dbReference type="KEGG" id="crg:105339780"/>
<evidence type="ECO:0000313" key="13">
    <source>
        <dbReference type="EMBL" id="EKC24094.1"/>
    </source>
</evidence>
<dbReference type="OrthoDB" id="6150485at2759"/>
<dbReference type="HOGENOM" id="CLU_006855_9_5_1"/>
<evidence type="ECO:0000256" key="9">
    <source>
        <dbReference type="PIRSR" id="PIRSR600175-2"/>
    </source>
</evidence>
<feature type="transmembrane region" description="Helical" evidence="12">
    <location>
        <begin position="426"/>
        <end position="451"/>
    </location>
</feature>
<reference evidence="13" key="1">
    <citation type="journal article" date="2012" name="Nature">
        <title>The oyster genome reveals stress adaptation and complexity of shell formation.</title>
        <authorList>
            <person name="Zhang G."/>
            <person name="Fang X."/>
            <person name="Guo X."/>
            <person name="Li L."/>
            <person name="Luo R."/>
            <person name="Xu F."/>
            <person name="Yang P."/>
            <person name="Zhang L."/>
            <person name="Wang X."/>
            <person name="Qi H."/>
            <person name="Xiong Z."/>
            <person name="Que H."/>
            <person name="Xie Y."/>
            <person name="Holland P.W."/>
            <person name="Paps J."/>
            <person name="Zhu Y."/>
            <person name="Wu F."/>
            <person name="Chen Y."/>
            <person name="Wang J."/>
            <person name="Peng C."/>
            <person name="Meng J."/>
            <person name="Yang L."/>
            <person name="Liu J."/>
            <person name="Wen B."/>
            <person name="Zhang N."/>
            <person name="Huang Z."/>
            <person name="Zhu Q."/>
            <person name="Feng Y."/>
            <person name="Mount A."/>
            <person name="Hedgecock D."/>
            <person name="Xu Z."/>
            <person name="Liu Y."/>
            <person name="Domazet-Loso T."/>
            <person name="Du Y."/>
            <person name="Sun X."/>
            <person name="Zhang S."/>
            <person name="Liu B."/>
            <person name="Cheng P."/>
            <person name="Jiang X."/>
            <person name="Li J."/>
            <person name="Fan D."/>
            <person name="Wang W."/>
            <person name="Fu W."/>
            <person name="Wang T."/>
            <person name="Wang B."/>
            <person name="Zhang J."/>
            <person name="Peng Z."/>
            <person name="Li Y."/>
            <person name="Li N."/>
            <person name="Wang J."/>
            <person name="Chen M."/>
            <person name="He Y."/>
            <person name="Tan F."/>
            <person name="Song X."/>
            <person name="Zheng Q."/>
            <person name="Huang R."/>
            <person name="Yang H."/>
            <person name="Du X."/>
            <person name="Chen L."/>
            <person name="Yang M."/>
            <person name="Gaffney P.M."/>
            <person name="Wang S."/>
            <person name="Luo L."/>
            <person name="She Z."/>
            <person name="Ming Y."/>
            <person name="Huang W."/>
            <person name="Zhang S."/>
            <person name="Huang B."/>
            <person name="Zhang Y."/>
            <person name="Qu T."/>
            <person name="Ni P."/>
            <person name="Miao G."/>
            <person name="Wang J."/>
            <person name="Wang Q."/>
            <person name="Steinberg C.E."/>
            <person name="Wang H."/>
            <person name="Li N."/>
            <person name="Qian L."/>
            <person name="Zhang G."/>
            <person name="Li Y."/>
            <person name="Yang H."/>
            <person name="Liu X."/>
            <person name="Wang J."/>
            <person name="Yin Y."/>
            <person name="Wang J."/>
        </authorList>
    </citation>
    <scope>NUCLEOTIDE SEQUENCE [LARGE SCALE GENOMIC DNA]</scope>
    <source>
        <strain evidence="13">05x7-T-G4-1.051#20</strain>
    </source>
</reference>
<dbReference type="InterPro" id="IPR037272">
    <property type="entry name" value="SNS_sf"/>
</dbReference>
<evidence type="ECO:0000256" key="3">
    <source>
        <dbReference type="ARBA" id="ARBA00022448"/>
    </source>
</evidence>
<comment type="subcellular location">
    <subcellularLocation>
        <location evidence="1">Membrane</location>
        <topology evidence="1">Multi-pass membrane protein</topology>
    </subcellularLocation>
</comment>
<dbReference type="PANTHER" id="PTHR11616:SF321">
    <property type="entry name" value="SODIUM-DEPENDENT NUTRIENT AMINO ACID TRANSPORTER 1-RELATED"/>
    <property type="match status" value="1"/>
</dbReference>
<dbReference type="PRINTS" id="PR00176">
    <property type="entry name" value="NANEUSMPORT"/>
</dbReference>
<feature type="binding site" evidence="8">
    <location>
        <position position="42"/>
    </location>
    <ligand>
        <name>Na(+)</name>
        <dbReference type="ChEBI" id="CHEBI:29101"/>
        <label>1</label>
    </ligand>
</feature>
<feature type="transmembrane region" description="Helical" evidence="12">
    <location>
        <begin position="294"/>
        <end position="315"/>
    </location>
</feature>